<gene>
    <name evidence="3" type="ordered locus">Snas_2350</name>
</gene>
<dbReference type="AlphaFoldDB" id="D3Q3J5"/>
<accession>D3Q3J5</accession>
<keyword evidence="1" id="KW-0812">Transmembrane</keyword>
<name>D3Q3J5_STANL</name>
<keyword evidence="1" id="KW-1133">Transmembrane helix</keyword>
<evidence type="ECO:0000313" key="3">
    <source>
        <dbReference type="EMBL" id="ADD42036.1"/>
    </source>
</evidence>
<dbReference type="Proteomes" id="UP000000844">
    <property type="component" value="Chromosome"/>
</dbReference>
<keyword evidence="2" id="KW-0732">Signal</keyword>
<evidence type="ECO:0000256" key="2">
    <source>
        <dbReference type="SAM" id="SignalP"/>
    </source>
</evidence>
<feature type="chain" id="PRO_5038396696" evidence="2">
    <location>
        <begin position="27"/>
        <end position="353"/>
    </location>
</feature>
<dbReference type="HOGENOM" id="CLU_785052_0_0_11"/>
<dbReference type="STRING" id="446470.Snas_2350"/>
<evidence type="ECO:0000256" key="1">
    <source>
        <dbReference type="SAM" id="Phobius"/>
    </source>
</evidence>
<evidence type="ECO:0000313" key="4">
    <source>
        <dbReference type="Proteomes" id="UP000000844"/>
    </source>
</evidence>
<organism evidence="3 4">
    <name type="scientific">Stackebrandtia nassauensis (strain DSM 44728 / CIP 108903 / NRRL B-16338 / NBRC 102104 / LLR-40K-21)</name>
    <dbReference type="NCBI Taxonomy" id="446470"/>
    <lineage>
        <taxon>Bacteria</taxon>
        <taxon>Bacillati</taxon>
        <taxon>Actinomycetota</taxon>
        <taxon>Actinomycetes</taxon>
        <taxon>Glycomycetales</taxon>
        <taxon>Glycomycetaceae</taxon>
        <taxon>Stackebrandtia</taxon>
    </lineage>
</organism>
<dbReference type="NCBIfam" id="TIGR01167">
    <property type="entry name" value="LPXTG_anchor"/>
    <property type="match status" value="1"/>
</dbReference>
<feature type="transmembrane region" description="Helical" evidence="1">
    <location>
        <begin position="320"/>
        <end position="340"/>
    </location>
</feature>
<protein>
    <submittedName>
        <fullName evidence="3">LPXTG-motif cell wall anchor domain protein</fullName>
    </submittedName>
</protein>
<dbReference type="KEGG" id="sna:Snas_2350"/>
<keyword evidence="4" id="KW-1185">Reference proteome</keyword>
<reference evidence="3 4" key="1">
    <citation type="journal article" date="2009" name="Stand. Genomic Sci.">
        <title>Complete genome sequence of Stackebrandtia nassauensis type strain (LLR-40K-21).</title>
        <authorList>
            <person name="Munk C."/>
            <person name="Lapidus A."/>
            <person name="Copeland A."/>
            <person name="Jando M."/>
            <person name="Mayilraj S."/>
            <person name="Glavina Del Rio T."/>
            <person name="Nolan M."/>
            <person name="Chen F."/>
            <person name="Lucas S."/>
            <person name="Tice H."/>
            <person name="Cheng J.F."/>
            <person name="Han C."/>
            <person name="Detter J.C."/>
            <person name="Bruce D."/>
            <person name="Goodwin L."/>
            <person name="Chain P."/>
            <person name="Pitluck S."/>
            <person name="Goker M."/>
            <person name="Ovchinikova G."/>
            <person name="Pati A."/>
            <person name="Ivanova N."/>
            <person name="Mavromatis K."/>
            <person name="Chen A."/>
            <person name="Palaniappan K."/>
            <person name="Land M."/>
            <person name="Hauser L."/>
            <person name="Chang Y.J."/>
            <person name="Jeffries C.D."/>
            <person name="Bristow J."/>
            <person name="Eisen J.A."/>
            <person name="Markowitz V."/>
            <person name="Hugenholtz P."/>
            <person name="Kyrpides N.C."/>
            <person name="Klenk H.P."/>
        </authorList>
    </citation>
    <scope>NUCLEOTIDE SEQUENCE [LARGE SCALE GENOMIC DNA]</scope>
    <source>
        <strain evidence="4">DSM 44728 / CIP 108903 / NRRL B-16338 / NBRC 102104 / LLR-40K-21</strain>
    </source>
</reference>
<dbReference type="RefSeq" id="WP_013017607.1">
    <property type="nucleotide sequence ID" value="NC_013947.1"/>
</dbReference>
<sequence>MRSLLLRFSAMLAATGLATMSVLAVAATPAAADDGFEIWMKGFDEYPGSDSVDWPVSIVNNTDNDLKNPTLRLSLFEEEDDLSALVLSTDDTACEKTDTDAGMDFTCVFPNLAANSETTIDFTMKLREGADRVNHGLSYATAQLRQPDAEDNPTYAEKMVTLDASLPLDDEGRITDLKAPKQVSSDQVIGGDGKGEELSFTVVNNDYDMGTLVHANLVVAVDRKTGIVPATELDGCEYSKGRTVLTCPMEGLGAKDKRDYAFTLWARDADAWQNAKPGKVNIDIVIPHGDHEDTWAHADAKTKLVKGNGNGSLPVTGSSLTTPIAVGVAAVVLGVVALLVTRRRKTTGGVTSE</sequence>
<dbReference type="EMBL" id="CP001778">
    <property type="protein sequence ID" value="ADD42036.1"/>
    <property type="molecule type" value="Genomic_DNA"/>
</dbReference>
<keyword evidence="1" id="KW-0472">Membrane</keyword>
<proteinExistence type="predicted"/>
<feature type="signal peptide" evidence="2">
    <location>
        <begin position="1"/>
        <end position="26"/>
    </location>
</feature>